<dbReference type="InterPro" id="IPR011322">
    <property type="entry name" value="N-reg_PII-like_a/b"/>
</dbReference>
<dbReference type="InterPro" id="IPR004323">
    <property type="entry name" value="Ion_tolerance_CutA"/>
</dbReference>
<organism evidence="2 3">
    <name type="scientific">Planomonospora venezuelensis</name>
    <dbReference type="NCBI Taxonomy" id="1999"/>
    <lineage>
        <taxon>Bacteria</taxon>
        <taxon>Bacillati</taxon>
        <taxon>Actinomycetota</taxon>
        <taxon>Actinomycetes</taxon>
        <taxon>Streptosporangiales</taxon>
        <taxon>Streptosporangiaceae</taxon>
        <taxon>Planomonospora</taxon>
    </lineage>
</organism>
<sequence>MKTGRDRLDDLVSPVKAVRSYETPEIVTVPVEGDLAEYLDSITVETTERSQSAKEVRPGIHGRW</sequence>
<proteinExistence type="inferred from homology"/>
<reference evidence="2 3" key="1">
    <citation type="submission" date="2020-08" db="EMBL/GenBank/DDBJ databases">
        <title>Genomic Encyclopedia of Type Strains, Phase III (KMG-III): the genomes of soil and plant-associated and newly described type strains.</title>
        <authorList>
            <person name="Whitman W."/>
        </authorList>
    </citation>
    <scope>NUCLEOTIDE SEQUENCE [LARGE SCALE GENOMIC DNA]</scope>
    <source>
        <strain evidence="2 3">CECT 3303</strain>
    </source>
</reference>
<dbReference type="GO" id="GO:0010038">
    <property type="term" value="P:response to metal ion"/>
    <property type="evidence" value="ECO:0007669"/>
    <property type="project" value="InterPro"/>
</dbReference>
<accession>A0A841CYV6</accession>
<protein>
    <submittedName>
        <fullName evidence="2">Uncharacterized protein involved in tolerance to divalent cations</fullName>
    </submittedName>
</protein>
<dbReference type="EMBL" id="JACHJJ010000001">
    <property type="protein sequence ID" value="MBB5961177.1"/>
    <property type="molecule type" value="Genomic_DNA"/>
</dbReference>
<dbReference type="RefSeq" id="WP_184937805.1">
    <property type="nucleotide sequence ID" value="NZ_JACHJJ010000001.1"/>
</dbReference>
<dbReference type="InterPro" id="IPR015867">
    <property type="entry name" value="N-reg_PII/ATP_PRibTrfase_C"/>
</dbReference>
<dbReference type="Gene3D" id="3.30.70.120">
    <property type="match status" value="1"/>
</dbReference>
<name>A0A841CYV6_PLAVE</name>
<comment type="caution">
    <text evidence="2">The sequence shown here is derived from an EMBL/GenBank/DDBJ whole genome shotgun (WGS) entry which is preliminary data.</text>
</comment>
<comment type="similarity">
    <text evidence="1">Belongs to the CutA family.</text>
</comment>
<evidence type="ECO:0000256" key="1">
    <source>
        <dbReference type="ARBA" id="ARBA00010169"/>
    </source>
</evidence>
<dbReference type="AlphaFoldDB" id="A0A841CYV6"/>
<gene>
    <name evidence="2" type="ORF">FHS22_000415</name>
</gene>
<dbReference type="Pfam" id="PF03091">
    <property type="entry name" value="CutA1"/>
    <property type="match status" value="1"/>
</dbReference>
<evidence type="ECO:0000313" key="3">
    <source>
        <dbReference type="Proteomes" id="UP000562352"/>
    </source>
</evidence>
<evidence type="ECO:0000313" key="2">
    <source>
        <dbReference type="EMBL" id="MBB5961177.1"/>
    </source>
</evidence>
<dbReference type="Proteomes" id="UP000562352">
    <property type="component" value="Unassembled WGS sequence"/>
</dbReference>
<keyword evidence="3" id="KW-1185">Reference proteome</keyword>
<dbReference type="SUPFAM" id="SSF54913">
    <property type="entry name" value="GlnB-like"/>
    <property type="match status" value="1"/>
</dbReference>